<gene>
    <name evidence="1" type="ordered locus">Rvan_0678</name>
</gene>
<dbReference type="HOGENOM" id="CLU_1585246_0_0_5"/>
<name>E3I003_RHOVT</name>
<reference evidence="2" key="1">
    <citation type="journal article" date="2011" name="J. Bacteriol.">
        <title>Genome sequences of eight morphologically diverse alphaproteobacteria.</title>
        <authorList>
            <consortium name="US DOE Joint Genome Institute"/>
            <person name="Brown P.J."/>
            <person name="Kysela D.T."/>
            <person name="Buechlein A."/>
            <person name="Hemmerich C."/>
            <person name="Brun Y.V."/>
        </authorList>
    </citation>
    <scope>NUCLEOTIDE SEQUENCE [LARGE SCALE GENOMIC DNA]</scope>
    <source>
        <strain evidence="2">ATCC 17100 / ATH 3.1.1 / DSM 162 / LMG 4299</strain>
    </source>
</reference>
<protein>
    <submittedName>
        <fullName evidence="1">Uncharacterized protein</fullName>
    </submittedName>
</protein>
<organism evidence="1 2">
    <name type="scientific">Rhodomicrobium vannielii (strain ATCC 17100 / DSM 162 / LMG 4299 / NCIMB 10020 / ATH 3.1.1)</name>
    <dbReference type="NCBI Taxonomy" id="648757"/>
    <lineage>
        <taxon>Bacteria</taxon>
        <taxon>Pseudomonadati</taxon>
        <taxon>Pseudomonadota</taxon>
        <taxon>Alphaproteobacteria</taxon>
        <taxon>Hyphomicrobiales</taxon>
        <taxon>Hyphomicrobiaceae</taxon>
        <taxon>Rhodomicrobium</taxon>
    </lineage>
</organism>
<keyword evidence="2" id="KW-1185">Reference proteome</keyword>
<accession>E3I003</accession>
<dbReference type="Proteomes" id="UP000001399">
    <property type="component" value="Chromosome"/>
</dbReference>
<evidence type="ECO:0000313" key="2">
    <source>
        <dbReference type="Proteomes" id="UP000001399"/>
    </source>
</evidence>
<proteinExistence type="predicted"/>
<dbReference type="EMBL" id="CP002292">
    <property type="protein sequence ID" value="ADP69954.1"/>
    <property type="molecule type" value="Genomic_DNA"/>
</dbReference>
<evidence type="ECO:0000313" key="1">
    <source>
        <dbReference type="EMBL" id="ADP69954.1"/>
    </source>
</evidence>
<dbReference type="KEGG" id="rva:Rvan_0678"/>
<sequence length="168" mass="18582">MQREQVFPMPTPRLFAYALAITLGMAAPVLGGEPREIRAFVKTIFKEKIEDIKTGIYCRAFSCEFEVESFFATETDPKTYALSTTGWLEGTIPGLHGSAKRTVGLTASYTRGTCIVKDVKPIFDKTTNNNGWGASKIEAVFKRIEIPAIVVLTPEDCKKVDEYIFAGS</sequence>
<dbReference type="AlphaFoldDB" id="E3I003"/>